<keyword evidence="5" id="KW-1185">Reference proteome</keyword>
<feature type="compositionally biased region" description="Low complexity" evidence="1">
    <location>
        <begin position="227"/>
        <end position="243"/>
    </location>
</feature>
<feature type="transmembrane region" description="Helical" evidence="2">
    <location>
        <begin position="64"/>
        <end position="83"/>
    </location>
</feature>
<keyword evidence="2" id="KW-1133">Transmembrane helix</keyword>
<evidence type="ECO:0000256" key="1">
    <source>
        <dbReference type="SAM" id="MobiDB-lite"/>
    </source>
</evidence>
<sequence>MTDPQNEWEQTEAEGRAEEPVEAEEARPEESAPEEPIEDGAGAGEPWFDETWTRVHPLSPFVRGWVTVAAVPVIVFGYNWQMWRDLWDLWRSGELVASVERNPLPYVFGSGGALLLILCIFVGFVLSWWFTRYKVTADHVMVKSGIFVRQHRQARIDRVQAVDLRQPLAARLTRLAELKFEVAEGDGTAATLAFLRKSEAEELRAEIMDRASGREELAQRTRRPDADAAPPAEGAEPAPGDAPGSDRPEAEPQGAVEGAAGQQPTEHPPAGPAPAAHHTPDRQITRVPTGRLIGSVLMGVGTLLLLLVVALSFTGGAIALVVTTDGGIGAALAELREDFSVGELISVAPTLLPALIGLLAVYYQGFSKGYGFTATMTEAGLRLKYGLLETTTQTVPPGRVQAIQIQQTVLWKPFGWYRMVVSVAGYGTAGQRNTLLPVGRFEDVMAVAAEMFPDLQVENPEALFREGVRGWGTRGGFTEVPRRAWIFDPLVRRRRGFCATPTALMIRDGVALRILSMVPHERIQSLGITQGPIKRKFGLANLRVHLPGGPILAITANQEVDAVKELFEQESAYAAVARRYSDRNQWMLPEELREFEKKVEEAVDAGHA</sequence>
<organism evidence="4 5">
    <name type="scientific">Nesterenkonia cremea</name>
    <dbReference type="NCBI Taxonomy" id="1882340"/>
    <lineage>
        <taxon>Bacteria</taxon>
        <taxon>Bacillati</taxon>
        <taxon>Actinomycetota</taxon>
        <taxon>Actinomycetes</taxon>
        <taxon>Micrococcales</taxon>
        <taxon>Micrococcaceae</taxon>
        <taxon>Nesterenkonia</taxon>
    </lineage>
</organism>
<feature type="compositionally biased region" description="Basic and acidic residues" evidence="1">
    <location>
        <begin position="210"/>
        <end position="226"/>
    </location>
</feature>
<feature type="region of interest" description="Disordered" evidence="1">
    <location>
        <begin position="1"/>
        <end position="43"/>
    </location>
</feature>
<feature type="domain" description="YdbS-like PH" evidence="3">
    <location>
        <begin position="493"/>
        <end position="554"/>
    </location>
</feature>
<gene>
    <name evidence="4" type="ORF">GCM10011401_02570</name>
</gene>
<keyword evidence="2" id="KW-0472">Membrane</keyword>
<feature type="domain" description="YdbS-like PH" evidence="3">
    <location>
        <begin position="372"/>
        <end position="444"/>
    </location>
</feature>
<reference evidence="4" key="1">
    <citation type="journal article" date="2014" name="Int. J. Syst. Evol. Microbiol.">
        <title>Complete genome sequence of Corynebacterium casei LMG S-19264T (=DSM 44701T), isolated from a smear-ripened cheese.</title>
        <authorList>
            <consortium name="US DOE Joint Genome Institute (JGI-PGF)"/>
            <person name="Walter F."/>
            <person name="Albersmeier A."/>
            <person name="Kalinowski J."/>
            <person name="Ruckert C."/>
        </authorList>
    </citation>
    <scope>NUCLEOTIDE SEQUENCE</scope>
    <source>
        <strain evidence="4">CGMCC 1.15388</strain>
    </source>
</reference>
<dbReference type="Pfam" id="PF03703">
    <property type="entry name" value="bPH_2"/>
    <property type="match status" value="3"/>
</dbReference>
<dbReference type="PANTHER" id="PTHR34473">
    <property type="entry name" value="UPF0699 TRANSMEMBRANE PROTEIN YDBS"/>
    <property type="match status" value="1"/>
</dbReference>
<feature type="region of interest" description="Disordered" evidence="1">
    <location>
        <begin position="210"/>
        <end position="283"/>
    </location>
</feature>
<dbReference type="InterPro" id="IPR005182">
    <property type="entry name" value="YdbS-like_PH"/>
</dbReference>
<feature type="domain" description="YdbS-like PH" evidence="3">
    <location>
        <begin position="128"/>
        <end position="207"/>
    </location>
</feature>
<feature type="transmembrane region" description="Helical" evidence="2">
    <location>
        <begin position="292"/>
        <end position="324"/>
    </location>
</feature>
<evidence type="ECO:0000259" key="3">
    <source>
        <dbReference type="Pfam" id="PF03703"/>
    </source>
</evidence>
<dbReference type="EMBL" id="BMIS01000001">
    <property type="protein sequence ID" value="GGE59320.1"/>
    <property type="molecule type" value="Genomic_DNA"/>
</dbReference>
<dbReference type="Proteomes" id="UP000633136">
    <property type="component" value="Unassembled WGS sequence"/>
</dbReference>
<dbReference type="AlphaFoldDB" id="A0A917AKQ0"/>
<protein>
    <recommendedName>
        <fullName evidence="3">YdbS-like PH domain-containing protein</fullName>
    </recommendedName>
</protein>
<dbReference type="PANTHER" id="PTHR34473:SF2">
    <property type="entry name" value="UPF0699 TRANSMEMBRANE PROTEIN YDBT"/>
    <property type="match status" value="1"/>
</dbReference>
<feature type="compositionally biased region" description="Basic and acidic residues" evidence="1">
    <location>
        <begin position="13"/>
        <end position="30"/>
    </location>
</feature>
<feature type="transmembrane region" description="Helical" evidence="2">
    <location>
        <begin position="344"/>
        <end position="363"/>
    </location>
</feature>
<reference evidence="4" key="2">
    <citation type="submission" date="2020-09" db="EMBL/GenBank/DDBJ databases">
        <authorList>
            <person name="Sun Q."/>
            <person name="Zhou Y."/>
        </authorList>
    </citation>
    <scope>NUCLEOTIDE SEQUENCE</scope>
    <source>
        <strain evidence="4">CGMCC 1.15388</strain>
    </source>
</reference>
<evidence type="ECO:0000313" key="4">
    <source>
        <dbReference type="EMBL" id="GGE59320.1"/>
    </source>
</evidence>
<name>A0A917AKQ0_9MICC</name>
<keyword evidence="2" id="KW-0812">Transmembrane</keyword>
<feature type="transmembrane region" description="Helical" evidence="2">
    <location>
        <begin position="103"/>
        <end position="131"/>
    </location>
</feature>
<evidence type="ECO:0000313" key="5">
    <source>
        <dbReference type="Proteomes" id="UP000633136"/>
    </source>
</evidence>
<evidence type="ECO:0000256" key="2">
    <source>
        <dbReference type="SAM" id="Phobius"/>
    </source>
</evidence>
<accession>A0A917AKQ0</accession>
<comment type="caution">
    <text evidence="4">The sequence shown here is derived from an EMBL/GenBank/DDBJ whole genome shotgun (WGS) entry which is preliminary data.</text>
</comment>
<dbReference type="RefSeq" id="WP_188682164.1">
    <property type="nucleotide sequence ID" value="NZ_BMIS01000001.1"/>
</dbReference>
<proteinExistence type="predicted"/>